<dbReference type="SUPFAM" id="SSF48371">
    <property type="entry name" value="ARM repeat"/>
    <property type="match status" value="1"/>
</dbReference>
<organism evidence="1 2">
    <name type="scientific">Streblomastix strix</name>
    <dbReference type="NCBI Taxonomy" id="222440"/>
    <lineage>
        <taxon>Eukaryota</taxon>
        <taxon>Metamonada</taxon>
        <taxon>Preaxostyla</taxon>
        <taxon>Oxymonadida</taxon>
        <taxon>Streblomastigidae</taxon>
        <taxon>Streblomastix</taxon>
    </lineage>
</organism>
<dbReference type="InterPro" id="IPR011989">
    <property type="entry name" value="ARM-like"/>
</dbReference>
<dbReference type="AlphaFoldDB" id="A0A5J4WEG5"/>
<dbReference type="EMBL" id="SNRW01002388">
    <property type="protein sequence ID" value="KAA6392952.1"/>
    <property type="molecule type" value="Genomic_DNA"/>
</dbReference>
<proteinExistence type="predicted"/>
<dbReference type="InterPro" id="IPR016024">
    <property type="entry name" value="ARM-type_fold"/>
</dbReference>
<evidence type="ECO:0000313" key="2">
    <source>
        <dbReference type="Proteomes" id="UP000324800"/>
    </source>
</evidence>
<gene>
    <name evidence="1" type="ORF">EZS28_011523</name>
</gene>
<reference evidence="1 2" key="1">
    <citation type="submission" date="2019-03" db="EMBL/GenBank/DDBJ databases">
        <title>Single cell metagenomics reveals metabolic interactions within the superorganism composed of flagellate Streblomastix strix and complex community of Bacteroidetes bacteria on its surface.</title>
        <authorList>
            <person name="Treitli S.C."/>
            <person name="Kolisko M."/>
            <person name="Husnik F."/>
            <person name="Keeling P."/>
            <person name="Hampl V."/>
        </authorList>
    </citation>
    <scope>NUCLEOTIDE SEQUENCE [LARGE SCALE GENOMIC DNA]</scope>
    <source>
        <strain evidence="1">ST1C</strain>
    </source>
</reference>
<name>A0A5J4WEG5_9EUKA</name>
<evidence type="ECO:0000313" key="1">
    <source>
        <dbReference type="EMBL" id="KAA6392952.1"/>
    </source>
</evidence>
<accession>A0A5J4WEG5</accession>
<dbReference type="Gene3D" id="1.25.10.10">
    <property type="entry name" value="Leucine-rich Repeat Variant"/>
    <property type="match status" value="1"/>
</dbReference>
<protein>
    <submittedName>
        <fullName evidence="1">Uncharacterized protein</fullName>
    </submittedName>
</protein>
<dbReference type="Proteomes" id="UP000324800">
    <property type="component" value="Unassembled WGS sequence"/>
</dbReference>
<comment type="caution">
    <text evidence="1">The sequence shown here is derived from an EMBL/GenBank/DDBJ whole genome shotgun (WGS) entry which is preliminary data.</text>
</comment>
<sequence length="581" mass="66149">MPIHMQCLESFAAIGSQTLSYLMLILRIPQSIIRNMKSSQIRVVQSTSATIKNILRNEMKKIIDEQANIHLSNFISSEIAESLYEDGLIRGNNYDIKLNSAIVLGWLFYREKLPDNMKEIIHQLKIGMKENNIQNKQDSLFSLSLLANCSSNHVKILEAEILNDIGDILSSIKQGDPSPYRIQLEQNGTIDRLEKILFKSTTDKQTWGDEAIFHAIQDAISIDEIRTLISTNSNSMICLNMRELLSWIKYPVEMKRITKLQRDLQMKTADERSEASEIGALKDVHRIMKRIVDEEEEDISGAIDPVCNLITLLMDGNPQIIPGILEKGELIELLITHMKKSNITECLINQIEPIYMIVNECTDDMLQEMFKMGIIQAISKHLENDDKRVVIKASYIILQVIEAGSANIKEGEQNIFKNELENDGTVCQLIEVFLNEEDDNTQIKGNIGVAISLIHKSLQLPSQQIELIVEYVKNLLKGLDEEMTYIALVSLVGLAEFKDNHELLLAEEFINDILQILRRKGEDQINIEIMHLLRTLIMLGSNDAKNKLKVIIPSTLIRQFSFNRNKEVSNAAKDLLELLKI</sequence>